<feature type="domain" description="Anti-sigma-28 factor FlgM C-terminal" evidence="10">
    <location>
        <begin position="65"/>
        <end position="106"/>
    </location>
</feature>
<dbReference type="EMBL" id="CP000285">
    <property type="protein sequence ID" value="ABE59332.1"/>
    <property type="molecule type" value="Genomic_DNA"/>
</dbReference>
<keyword evidence="4" id="KW-1005">Bacterial flagellum biogenesis</keyword>
<dbReference type="Pfam" id="PF04316">
    <property type="entry name" value="FlgM"/>
    <property type="match status" value="1"/>
</dbReference>
<evidence type="ECO:0000259" key="10">
    <source>
        <dbReference type="Pfam" id="PF04316"/>
    </source>
</evidence>
<comment type="similarity">
    <text evidence="1">Belongs to the FlgM family.</text>
</comment>
<evidence type="ECO:0000256" key="2">
    <source>
        <dbReference type="ARBA" id="ARBA00017823"/>
    </source>
</evidence>
<evidence type="ECO:0000256" key="1">
    <source>
        <dbReference type="ARBA" id="ARBA00005322"/>
    </source>
</evidence>
<dbReference type="Proteomes" id="UP000000239">
    <property type="component" value="Chromosome"/>
</dbReference>
<dbReference type="GO" id="GO:0044781">
    <property type="term" value="P:bacterial-type flagellum organization"/>
    <property type="evidence" value="ECO:0007669"/>
    <property type="project" value="UniProtKB-KW"/>
</dbReference>
<keyword evidence="6" id="KW-0804">Transcription</keyword>
<keyword evidence="3" id="KW-0678">Repressor</keyword>
<evidence type="ECO:0000256" key="3">
    <source>
        <dbReference type="ARBA" id="ARBA00022491"/>
    </source>
</evidence>
<evidence type="ECO:0000256" key="4">
    <source>
        <dbReference type="ARBA" id="ARBA00022795"/>
    </source>
</evidence>
<dbReference type="STRING" id="290398.Csal_1980"/>
<comment type="function">
    <text evidence="7">Responsible for the coupling of flagellin expression to flagellar assembly by preventing expression of the flagellin genes when a component of the middle class of proteins is defective. It negatively regulates flagellar genes by inhibiting the activity of FliA by directly binding to FliA.</text>
</comment>
<dbReference type="InterPro" id="IPR031316">
    <property type="entry name" value="FlgM_C"/>
</dbReference>
<dbReference type="OrthoDB" id="5298032at2"/>
<feature type="region of interest" description="Disordered" evidence="9">
    <location>
        <begin position="22"/>
        <end position="76"/>
    </location>
</feature>
<dbReference type="KEGG" id="csa:Csal_1980"/>
<dbReference type="HOGENOM" id="CLU_149304_1_2_6"/>
<evidence type="ECO:0000313" key="11">
    <source>
        <dbReference type="EMBL" id="ABE59332.1"/>
    </source>
</evidence>
<dbReference type="NCBIfam" id="TIGR03824">
    <property type="entry name" value="FlgM_jcvi"/>
    <property type="match status" value="1"/>
</dbReference>
<dbReference type="InterPro" id="IPR007412">
    <property type="entry name" value="FlgM"/>
</dbReference>
<dbReference type="AlphaFoldDB" id="Q1QW26"/>
<organism evidence="11 12">
    <name type="scientific">Chromohalobacter israelensis (strain ATCC BAA-138 / DSM 3043 / CIP 106854 / NCIMB 13768 / 1H11)</name>
    <name type="common">Chromohalobacter salexigens</name>
    <dbReference type="NCBI Taxonomy" id="290398"/>
    <lineage>
        <taxon>Bacteria</taxon>
        <taxon>Pseudomonadati</taxon>
        <taxon>Pseudomonadota</taxon>
        <taxon>Gammaproteobacteria</taxon>
        <taxon>Oceanospirillales</taxon>
        <taxon>Halomonadaceae</taxon>
        <taxon>Chromohalobacter</taxon>
    </lineage>
</organism>
<feature type="compositionally biased region" description="Polar residues" evidence="9">
    <location>
        <begin position="53"/>
        <end position="75"/>
    </location>
</feature>
<feature type="compositionally biased region" description="Polar residues" evidence="9">
    <location>
        <begin position="22"/>
        <end position="39"/>
    </location>
</feature>
<dbReference type="InterPro" id="IPR035890">
    <property type="entry name" value="Anti-sigma-28_factor_FlgM_sf"/>
</dbReference>
<dbReference type="SUPFAM" id="SSF101498">
    <property type="entry name" value="Anti-sigma factor FlgM"/>
    <property type="match status" value="1"/>
</dbReference>
<evidence type="ECO:0000256" key="6">
    <source>
        <dbReference type="ARBA" id="ARBA00023163"/>
    </source>
</evidence>
<sequence length="118" mass="12422">MPTVFASVADTGVKPALQESSILKISNLHPPTQTTQSEQGDAAQRTRRGDDTAQASSPASITTLSQSNEADTSQDIDVGRVAEIRQAISDGQLELDTGKIADGLIDSVRDLLGDTAER</sequence>
<evidence type="ECO:0000256" key="7">
    <source>
        <dbReference type="ARBA" id="ARBA00024739"/>
    </source>
</evidence>
<reference evidence="11 12" key="1">
    <citation type="journal article" date="2011" name="Stand. Genomic Sci.">
        <title>Complete genome sequence of the halophilic and highly halotolerant Chromohalobacter salexigens type strain (1H11(T)).</title>
        <authorList>
            <person name="Copeland A."/>
            <person name="O'Connor K."/>
            <person name="Lucas S."/>
            <person name="Lapidus A."/>
            <person name="Berry K.W."/>
            <person name="Detter J.C."/>
            <person name="Del Rio T.G."/>
            <person name="Hammon N."/>
            <person name="Dalin E."/>
            <person name="Tice H."/>
            <person name="Pitluck S."/>
            <person name="Bruce D."/>
            <person name="Goodwin L."/>
            <person name="Han C."/>
            <person name="Tapia R."/>
            <person name="Saunders E."/>
            <person name="Schmutz J."/>
            <person name="Brettin T."/>
            <person name="Larimer F."/>
            <person name="Land M."/>
            <person name="Hauser L."/>
            <person name="Vargas C."/>
            <person name="Nieto J.J."/>
            <person name="Kyrpides N.C."/>
            <person name="Ivanova N."/>
            <person name="Goker M."/>
            <person name="Klenk H.P."/>
            <person name="Csonka L.N."/>
            <person name="Woyke T."/>
        </authorList>
    </citation>
    <scope>NUCLEOTIDE SEQUENCE [LARGE SCALE GENOMIC DNA]</scope>
    <source>
        <strain evidence="12">ATCC BAA-138 / DSM 3043 / CIP 106854 / NCIMB 13768 / 1H11</strain>
    </source>
</reference>
<dbReference type="GO" id="GO:0045892">
    <property type="term" value="P:negative regulation of DNA-templated transcription"/>
    <property type="evidence" value="ECO:0007669"/>
    <property type="project" value="InterPro"/>
</dbReference>
<keyword evidence="12" id="KW-1185">Reference proteome</keyword>
<gene>
    <name evidence="11" type="ordered locus">Csal_1980</name>
</gene>
<keyword evidence="5" id="KW-0805">Transcription regulation</keyword>
<protein>
    <recommendedName>
        <fullName evidence="2">Negative regulator of flagellin synthesis</fullName>
    </recommendedName>
    <alternativeName>
        <fullName evidence="8">Anti-sigma-28 factor</fullName>
    </alternativeName>
</protein>
<dbReference type="eggNOG" id="COG2747">
    <property type="taxonomic scope" value="Bacteria"/>
</dbReference>
<evidence type="ECO:0000256" key="9">
    <source>
        <dbReference type="SAM" id="MobiDB-lite"/>
    </source>
</evidence>
<name>Q1QW26_CHRI1</name>
<evidence type="ECO:0000256" key="5">
    <source>
        <dbReference type="ARBA" id="ARBA00023015"/>
    </source>
</evidence>
<proteinExistence type="inferred from homology"/>
<evidence type="ECO:0000313" key="12">
    <source>
        <dbReference type="Proteomes" id="UP000000239"/>
    </source>
</evidence>
<accession>Q1QW26</accession>
<evidence type="ECO:0000256" key="8">
    <source>
        <dbReference type="ARBA" id="ARBA00030117"/>
    </source>
</evidence>